<reference evidence="6 7" key="1">
    <citation type="submission" date="2020-12" db="EMBL/GenBank/DDBJ databases">
        <title>Comparative genome analysis of fungal antagonists Marinomonas ostreistagni 398 and M. spartinae 468.</title>
        <authorList>
            <person name="Fields J.L."/>
            <person name="Mavrodi O.V."/>
            <person name="Biber P.D."/>
            <person name="Indest K.J."/>
            <person name="Mavrodi D.V."/>
        </authorList>
    </citation>
    <scope>NUCLEOTIDE SEQUENCE [LARGE SCALE GENOMIC DNA]</scope>
    <source>
        <strain evidence="6 7">USM7</strain>
    </source>
</reference>
<dbReference type="Pfam" id="PF25917">
    <property type="entry name" value="BSH_RND"/>
    <property type="match status" value="1"/>
</dbReference>
<evidence type="ECO:0000259" key="5">
    <source>
        <dbReference type="Pfam" id="PF25954"/>
    </source>
</evidence>
<dbReference type="EMBL" id="JAEMUH010000002">
    <property type="protein sequence ID" value="MBJ7549667.1"/>
    <property type="molecule type" value="Genomic_DNA"/>
</dbReference>
<organism evidence="6 7">
    <name type="scientific">Marinomonas ostreistagni</name>
    <dbReference type="NCBI Taxonomy" id="359209"/>
    <lineage>
        <taxon>Bacteria</taxon>
        <taxon>Pseudomonadati</taxon>
        <taxon>Pseudomonadota</taxon>
        <taxon>Gammaproteobacteria</taxon>
        <taxon>Oceanospirillales</taxon>
        <taxon>Oceanospirillaceae</taxon>
        <taxon>Marinomonas</taxon>
    </lineage>
</organism>
<keyword evidence="3" id="KW-0732">Signal</keyword>
<protein>
    <submittedName>
        <fullName evidence="6">HlyD family secretion protein</fullName>
    </submittedName>
</protein>
<evidence type="ECO:0000259" key="4">
    <source>
        <dbReference type="Pfam" id="PF25917"/>
    </source>
</evidence>
<feature type="coiled-coil region" evidence="2">
    <location>
        <begin position="172"/>
        <end position="206"/>
    </location>
</feature>
<dbReference type="Pfam" id="PF25954">
    <property type="entry name" value="Beta-barrel_RND_2"/>
    <property type="match status" value="1"/>
</dbReference>
<dbReference type="SUPFAM" id="SSF111369">
    <property type="entry name" value="HlyD-like secretion proteins"/>
    <property type="match status" value="2"/>
</dbReference>
<dbReference type="PANTHER" id="PTHR30386">
    <property type="entry name" value="MEMBRANE FUSION SUBUNIT OF EMRAB-TOLC MULTIDRUG EFFLUX PUMP"/>
    <property type="match status" value="1"/>
</dbReference>
<proteinExistence type="inferred from homology"/>
<gene>
    <name evidence="6" type="ORF">JHD44_03145</name>
</gene>
<evidence type="ECO:0000256" key="3">
    <source>
        <dbReference type="SAM" id="SignalP"/>
    </source>
</evidence>
<evidence type="ECO:0000256" key="1">
    <source>
        <dbReference type="ARBA" id="ARBA00009477"/>
    </source>
</evidence>
<comment type="similarity">
    <text evidence="1">Belongs to the membrane fusion protein (MFP) (TC 8.A.1) family.</text>
</comment>
<dbReference type="PANTHER" id="PTHR30386:SF24">
    <property type="entry name" value="MULTIDRUG RESISTANCE EFFLUX PUMP"/>
    <property type="match status" value="1"/>
</dbReference>
<feature type="chain" id="PRO_5046620314" evidence="3">
    <location>
        <begin position="22"/>
        <end position="344"/>
    </location>
</feature>
<dbReference type="Gene3D" id="2.40.30.170">
    <property type="match status" value="1"/>
</dbReference>
<dbReference type="Proteomes" id="UP000598488">
    <property type="component" value="Unassembled WGS sequence"/>
</dbReference>
<accession>A0ABS0Z7P6</accession>
<dbReference type="InterPro" id="IPR058625">
    <property type="entry name" value="MdtA-like_BSH"/>
</dbReference>
<feature type="signal peptide" evidence="3">
    <location>
        <begin position="1"/>
        <end position="21"/>
    </location>
</feature>
<dbReference type="Gene3D" id="2.40.50.100">
    <property type="match status" value="1"/>
</dbReference>
<evidence type="ECO:0000313" key="6">
    <source>
        <dbReference type="EMBL" id="MBJ7549667.1"/>
    </source>
</evidence>
<evidence type="ECO:0000256" key="2">
    <source>
        <dbReference type="SAM" id="Coils"/>
    </source>
</evidence>
<sequence length="344" mass="37516">MKKTRYAVMAVVAVAIVGASAWQFNTHASNDIEQLTEDAYVQADLTVISPRISGAIDQVFVSDYVNVKEGDSLVHIDERDLDIARQVASANVLTAQSVINVLQAEIVKQHKIVEQAQAVISLDKARLSLAEANRTRFINLARDGSGTVQDKQQAETDYQTEKAIQMRDEAALATAKQQVLILEAQLKQAQANLLTVETQLKNAELAQSYAAIKAPVSGMVAQVNARNGSYVNTGQSLLTIVPMDKLYIEAQYRETQLANVHEGQAVTVKVDALPGVELKGRVDHIAPASLVSYSPIAPHNATGNFTKIVQRIPVRIKLLPDQSELLKLRIGMSVVPVIHTNQKI</sequence>
<feature type="domain" description="Multidrug resistance protein MdtA-like barrel-sandwich hybrid" evidence="4">
    <location>
        <begin position="48"/>
        <end position="241"/>
    </location>
</feature>
<keyword evidence="7" id="KW-1185">Reference proteome</keyword>
<dbReference type="InterPro" id="IPR058792">
    <property type="entry name" value="Beta-barrel_RND_2"/>
</dbReference>
<name>A0ABS0Z7P6_9GAMM</name>
<feature type="domain" description="CusB-like beta-barrel" evidence="5">
    <location>
        <begin position="247"/>
        <end position="288"/>
    </location>
</feature>
<evidence type="ECO:0000313" key="7">
    <source>
        <dbReference type="Proteomes" id="UP000598488"/>
    </source>
</evidence>
<keyword evidence="2" id="KW-0175">Coiled coil</keyword>
<dbReference type="Gene3D" id="1.10.287.470">
    <property type="entry name" value="Helix hairpin bin"/>
    <property type="match status" value="1"/>
</dbReference>
<dbReference type="InterPro" id="IPR050739">
    <property type="entry name" value="MFP"/>
</dbReference>
<comment type="caution">
    <text evidence="6">The sequence shown here is derived from an EMBL/GenBank/DDBJ whole genome shotgun (WGS) entry which is preliminary data.</text>
</comment>
<dbReference type="RefSeq" id="WP_199460996.1">
    <property type="nucleotide sequence ID" value="NZ_JAEMUH010000002.1"/>
</dbReference>